<sequence>MKKSTGSIDKEIGSRVRMRRISIGMSQEKLGDMLGLTFQQVQKYEKGTNRISVSRLVDIAKILGVDIHFFFNGIKSIKDDGGFSEEASPPYISEVMSTPEGLQLIRTFTNIKNSRVRKSIVQLVSALAAQDEEEERSA</sequence>
<dbReference type="OrthoDB" id="9797172at2"/>
<reference evidence="2 3" key="1">
    <citation type="submission" date="2018-07" db="EMBL/GenBank/DDBJ databases">
        <title>Genomic Encyclopedia of Type Strains, Phase IV (KMG-IV): sequencing the most valuable type-strain genomes for metagenomic binning, comparative biology and taxonomic classification.</title>
        <authorList>
            <person name="Goeker M."/>
        </authorList>
    </citation>
    <scope>NUCLEOTIDE SEQUENCE [LARGE SCALE GENOMIC DNA]</scope>
    <source>
        <strain evidence="2 3">DSM 14364</strain>
    </source>
</reference>
<dbReference type="InterPro" id="IPR010982">
    <property type="entry name" value="Lambda_DNA-bd_dom_sf"/>
</dbReference>
<dbReference type="Gene3D" id="1.10.260.40">
    <property type="entry name" value="lambda repressor-like DNA-binding domains"/>
    <property type="match status" value="1"/>
</dbReference>
<evidence type="ECO:0000259" key="1">
    <source>
        <dbReference type="PROSITE" id="PS50943"/>
    </source>
</evidence>
<keyword evidence="3" id="KW-1185">Reference proteome</keyword>
<dbReference type="RefSeq" id="WP_114768340.1">
    <property type="nucleotide sequence ID" value="NZ_QQBB01000001.1"/>
</dbReference>
<dbReference type="AlphaFoldDB" id="A0A370HUX1"/>
<dbReference type="InterPro" id="IPR001387">
    <property type="entry name" value="Cro/C1-type_HTH"/>
</dbReference>
<gene>
    <name evidence="2" type="ORF">DES45_101463</name>
</gene>
<dbReference type="GO" id="GO:0003677">
    <property type="term" value="F:DNA binding"/>
    <property type="evidence" value="ECO:0007669"/>
    <property type="project" value="InterPro"/>
</dbReference>
<dbReference type="Pfam" id="PF01381">
    <property type="entry name" value="HTH_3"/>
    <property type="match status" value="1"/>
</dbReference>
<comment type="caution">
    <text evidence="2">The sequence shown here is derived from an EMBL/GenBank/DDBJ whole genome shotgun (WGS) entry which is preliminary data.</text>
</comment>
<dbReference type="SMART" id="SM00530">
    <property type="entry name" value="HTH_XRE"/>
    <property type="match status" value="1"/>
</dbReference>
<dbReference type="SUPFAM" id="SSF47413">
    <property type="entry name" value="lambda repressor-like DNA-binding domains"/>
    <property type="match status" value="1"/>
</dbReference>
<dbReference type="EMBL" id="QQBB01000001">
    <property type="protein sequence ID" value="RDI62195.1"/>
    <property type="molecule type" value="Genomic_DNA"/>
</dbReference>
<feature type="domain" description="HTH cro/C1-type" evidence="1">
    <location>
        <begin position="16"/>
        <end position="70"/>
    </location>
</feature>
<evidence type="ECO:0000313" key="2">
    <source>
        <dbReference type="EMBL" id="RDI62195.1"/>
    </source>
</evidence>
<proteinExistence type="predicted"/>
<dbReference type="PROSITE" id="PS50943">
    <property type="entry name" value="HTH_CROC1"/>
    <property type="match status" value="1"/>
</dbReference>
<protein>
    <submittedName>
        <fullName evidence="2">Transcriptional regulator with XRE-family HTH domain</fullName>
    </submittedName>
</protein>
<dbReference type="Proteomes" id="UP000254925">
    <property type="component" value="Unassembled WGS sequence"/>
</dbReference>
<evidence type="ECO:0000313" key="3">
    <source>
        <dbReference type="Proteomes" id="UP000254925"/>
    </source>
</evidence>
<organism evidence="2 3">
    <name type="scientific">Microvirga subterranea</name>
    <dbReference type="NCBI Taxonomy" id="186651"/>
    <lineage>
        <taxon>Bacteria</taxon>
        <taxon>Pseudomonadati</taxon>
        <taxon>Pseudomonadota</taxon>
        <taxon>Alphaproteobacteria</taxon>
        <taxon>Hyphomicrobiales</taxon>
        <taxon>Methylobacteriaceae</taxon>
        <taxon>Microvirga</taxon>
    </lineage>
</organism>
<name>A0A370HUX1_9HYPH</name>
<accession>A0A370HUX1</accession>
<dbReference type="CDD" id="cd00093">
    <property type="entry name" value="HTH_XRE"/>
    <property type="match status" value="1"/>
</dbReference>